<evidence type="ECO:0000313" key="2">
    <source>
        <dbReference type="Proteomes" id="UP000580043"/>
    </source>
</evidence>
<dbReference type="Proteomes" id="UP000580043">
    <property type="component" value="Unassembled WGS sequence"/>
</dbReference>
<keyword evidence="2" id="KW-1185">Reference proteome</keyword>
<evidence type="ECO:0000313" key="1">
    <source>
        <dbReference type="EMBL" id="NML25119.1"/>
    </source>
</evidence>
<accession>A0A848G1U9</accession>
<name>A0A848G1U9_9RHOO</name>
<proteinExistence type="predicted"/>
<gene>
    <name evidence="1" type="ORF">HHL15_05165</name>
</gene>
<dbReference type="RefSeq" id="WP_169144766.1">
    <property type="nucleotide sequence ID" value="NZ_JABBGA010000003.1"/>
</dbReference>
<sequence>MYVFPIFEREGSIWQERFEGGATGVNALFRSVKRQVPISTRQEGDVKDKPDEKRYEEREDGLGWMCEQNWQGIGMGVEMRFYERTLSQWTAILDETYPQRDLKKAWEVIGKNTWMAYVATLQPPQLNMIGGPYKIYVTPVADSGFTIAISMRANQESIKNPEAFQAMDVLFHRLLESVKVEPWTDLAASEVETTRLQAMEILKQDCFKHYKNKPRQAPTWCQPYFRTE</sequence>
<protein>
    <submittedName>
        <fullName evidence="1">Uncharacterized protein</fullName>
    </submittedName>
</protein>
<organism evidence="1 2">
    <name type="scientific">Zoogloea dura</name>
    <dbReference type="NCBI Taxonomy" id="2728840"/>
    <lineage>
        <taxon>Bacteria</taxon>
        <taxon>Pseudomonadati</taxon>
        <taxon>Pseudomonadota</taxon>
        <taxon>Betaproteobacteria</taxon>
        <taxon>Rhodocyclales</taxon>
        <taxon>Zoogloeaceae</taxon>
        <taxon>Zoogloea</taxon>
    </lineage>
</organism>
<dbReference type="AlphaFoldDB" id="A0A848G1U9"/>
<reference evidence="1 2" key="1">
    <citation type="submission" date="2020-04" db="EMBL/GenBank/DDBJ databases">
        <title>Zoogloea sp. G-4-1-14 isolated from soil.</title>
        <authorList>
            <person name="Dahal R.H."/>
        </authorList>
    </citation>
    <scope>NUCLEOTIDE SEQUENCE [LARGE SCALE GENOMIC DNA]</scope>
    <source>
        <strain evidence="1 2">G-4-1-14</strain>
    </source>
</reference>
<comment type="caution">
    <text evidence="1">The sequence shown here is derived from an EMBL/GenBank/DDBJ whole genome shotgun (WGS) entry which is preliminary data.</text>
</comment>
<dbReference type="EMBL" id="JABBGA010000003">
    <property type="protein sequence ID" value="NML25119.1"/>
    <property type="molecule type" value="Genomic_DNA"/>
</dbReference>